<dbReference type="InterPro" id="IPR000241">
    <property type="entry name" value="RlmKL-like_Mtase"/>
</dbReference>
<dbReference type="Proteomes" id="UP000289411">
    <property type="component" value="Unassembled WGS sequence"/>
</dbReference>
<evidence type="ECO:0000313" key="3">
    <source>
        <dbReference type="Proteomes" id="UP000289411"/>
    </source>
</evidence>
<protein>
    <recommendedName>
        <fullName evidence="1">Ribosomal RNA large subunit methyltransferase K/L-like methyltransferase domain-containing protein</fullName>
    </recommendedName>
</protein>
<dbReference type="OrthoDB" id="1637728at2"/>
<proteinExistence type="predicted"/>
<reference evidence="2 3" key="1">
    <citation type="submission" date="2018-09" db="EMBL/GenBank/DDBJ databases">
        <authorList>
            <person name="Grouzdev D.S."/>
            <person name="Krutkina M.S."/>
        </authorList>
    </citation>
    <scope>NUCLEOTIDE SEQUENCE [LARGE SCALE GENOMIC DNA]</scope>
    <source>
        <strain evidence="2 3">RmlP001</strain>
    </source>
</reference>
<dbReference type="InterPro" id="IPR029063">
    <property type="entry name" value="SAM-dependent_MTases_sf"/>
</dbReference>
<feature type="domain" description="Ribosomal RNA large subunit methyltransferase K/L-like methyltransferase" evidence="1">
    <location>
        <begin position="145"/>
        <end position="290"/>
    </location>
</feature>
<keyword evidence="3" id="KW-1185">Reference proteome</keyword>
<dbReference type="Gene3D" id="3.40.50.150">
    <property type="entry name" value="Vaccinia Virus protein VP39"/>
    <property type="match status" value="1"/>
</dbReference>
<evidence type="ECO:0000313" key="2">
    <source>
        <dbReference type="EMBL" id="RYB02294.1"/>
    </source>
</evidence>
<accession>A0A4Q2R9U2</accession>
<dbReference type="SUPFAM" id="SSF53335">
    <property type="entry name" value="S-adenosyl-L-methionine-dependent methyltransferases"/>
    <property type="match status" value="1"/>
</dbReference>
<dbReference type="EMBL" id="QYBC01000021">
    <property type="protein sequence ID" value="RYB02294.1"/>
    <property type="molecule type" value="Genomic_DNA"/>
</dbReference>
<organism evidence="2 3">
    <name type="scientific">Lichenibacterium ramalinae</name>
    <dbReference type="NCBI Taxonomy" id="2316527"/>
    <lineage>
        <taxon>Bacteria</taxon>
        <taxon>Pseudomonadati</taxon>
        <taxon>Pseudomonadota</taxon>
        <taxon>Alphaproteobacteria</taxon>
        <taxon>Hyphomicrobiales</taxon>
        <taxon>Lichenihabitantaceae</taxon>
        <taxon>Lichenibacterium</taxon>
    </lineage>
</organism>
<sequence>MSTDLVLAAQIAPQRSTQYANLAGELAPAELAASPLGRRAGEIAVRRLAGQDYATFALPGGDLSEDDTRLLASLGTLGNLFELYDGLGDVAGPLLRPVATDYPHALSPDIAAVRRYKGKTSELFTLFLCNMAKFASRFAETPWRELRVFDPLCGGGTTLFTALALGAHAAGIERERGDAESTATFLTQFCREARVSVGVREERLRALDAHRWQFRIGREKEDPRRALLVAGDSALSRDLLAGFGRPHLVVTDLPYGIQHNAPLAELLGRCLPAWAGQMEPGGTLAFSWDSTRATRDEMAALVEDLSPLRVVTEAPYDALAHRVDRVIKRRDVIVARAP</sequence>
<gene>
    <name evidence="2" type="ORF">D3272_21685</name>
</gene>
<dbReference type="AlphaFoldDB" id="A0A4Q2R9U2"/>
<evidence type="ECO:0000259" key="1">
    <source>
        <dbReference type="Pfam" id="PF01170"/>
    </source>
</evidence>
<dbReference type="Pfam" id="PF01170">
    <property type="entry name" value="UPF0020"/>
    <property type="match status" value="1"/>
</dbReference>
<reference evidence="2 3" key="2">
    <citation type="submission" date="2019-02" db="EMBL/GenBank/DDBJ databases">
        <title>'Lichenibacterium ramalinii' gen. nov. sp. nov., 'Lichenibacterium minor' gen. nov. sp. nov.</title>
        <authorList>
            <person name="Pankratov T."/>
        </authorList>
    </citation>
    <scope>NUCLEOTIDE SEQUENCE [LARGE SCALE GENOMIC DNA]</scope>
    <source>
        <strain evidence="2 3">RmlP001</strain>
    </source>
</reference>
<comment type="caution">
    <text evidence="2">The sequence shown here is derived from an EMBL/GenBank/DDBJ whole genome shotgun (WGS) entry which is preliminary data.</text>
</comment>
<dbReference type="RefSeq" id="WP_129221305.1">
    <property type="nucleotide sequence ID" value="NZ_QYBC01000021.1"/>
</dbReference>
<name>A0A4Q2R9U2_9HYPH</name>